<dbReference type="Pfam" id="PF12848">
    <property type="entry name" value="ABC_tran_Xtn"/>
    <property type="match status" value="1"/>
</dbReference>
<dbReference type="PANTHER" id="PTHR42855:SF1">
    <property type="entry name" value="ABC TRANSPORTER DOMAIN-CONTAINING PROTEIN"/>
    <property type="match status" value="1"/>
</dbReference>
<protein>
    <submittedName>
        <fullName evidence="6">ABC transporter ATP-binding protein</fullName>
    </submittedName>
</protein>
<dbReference type="EMBL" id="MJBI02000003">
    <property type="protein sequence ID" value="RAI80493.1"/>
    <property type="molecule type" value="Genomic_DNA"/>
</dbReference>
<feature type="coiled-coil region" evidence="4">
    <location>
        <begin position="564"/>
        <end position="622"/>
    </location>
</feature>
<dbReference type="InterPro" id="IPR003439">
    <property type="entry name" value="ABC_transporter-like_ATP-bd"/>
</dbReference>
<dbReference type="AlphaFoldDB" id="A0A395GA19"/>
<dbReference type="CDD" id="cd03221">
    <property type="entry name" value="ABCF_EF-3"/>
    <property type="match status" value="2"/>
</dbReference>
<evidence type="ECO:0000256" key="4">
    <source>
        <dbReference type="SAM" id="Coils"/>
    </source>
</evidence>
<dbReference type="InterPro" id="IPR027417">
    <property type="entry name" value="P-loop_NTPase"/>
</dbReference>
<dbReference type="InterPro" id="IPR017871">
    <property type="entry name" value="ABC_transporter-like_CS"/>
</dbReference>
<dbReference type="GO" id="GO:0005524">
    <property type="term" value="F:ATP binding"/>
    <property type="evidence" value="ECO:0007669"/>
    <property type="project" value="UniProtKB-KW"/>
</dbReference>
<keyword evidence="1" id="KW-0677">Repeat</keyword>
<dbReference type="FunFam" id="3.40.50.300:FF:000011">
    <property type="entry name" value="Putative ABC transporter ATP-binding component"/>
    <property type="match status" value="1"/>
</dbReference>
<evidence type="ECO:0000259" key="5">
    <source>
        <dbReference type="PROSITE" id="PS50893"/>
    </source>
</evidence>
<keyword evidence="3 6" id="KW-0067">ATP-binding</keyword>
<gene>
    <name evidence="6" type="ORF">BFS35_008620</name>
</gene>
<dbReference type="RefSeq" id="WP_099580258.1">
    <property type="nucleotide sequence ID" value="NZ_MJBI02000003.1"/>
</dbReference>
<evidence type="ECO:0000313" key="6">
    <source>
        <dbReference type="EMBL" id="RAI80493.1"/>
    </source>
</evidence>
<reference evidence="6 7" key="1">
    <citation type="journal article" date="2018" name="Front. Microbiol.">
        <title>Description and Comparative Genomics of Macrococcus caseolyticus subsp. hominis subsp. nov., Macrococcus goetzii sp. nov., Macrococcus epidermidis sp. nov., and Macrococcus bohemicus sp. nov., Novel Macrococci From Human Clinical Material With Virulence Potential and Suspected Uptake of Foreign DNA by Natural Transformation.</title>
        <authorList>
            <person name="Maslanova I."/>
            <person name="Wertheimer Z."/>
            <person name="Sedlacek I."/>
            <person name="Svec P."/>
            <person name="Indrakova A."/>
            <person name="Kovarovic V."/>
            <person name="Schumann P."/>
            <person name="Sproer C."/>
            <person name="Kralova S."/>
            <person name="Sedo O."/>
            <person name="Kristofova L."/>
            <person name="Vrbovska V."/>
            <person name="Fuzik T."/>
            <person name="Petras P."/>
            <person name="Zdrahal Z."/>
            <person name="Ruzickova V."/>
            <person name="Doskar J."/>
            <person name="Pantucek R."/>
        </authorList>
    </citation>
    <scope>NUCLEOTIDE SEQUENCE [LARGE SCALE GENOMIC DNA]</scope>
    <source>
        <strain evidence="6 7">CCM 4927</strain>
    </source>
</reference>
<sequence>MEAYKIENLSKQYGLKTVFDDISLSISVGDKIALVGINGTGKSALLKCIAEIEDHHGVVTHPKDFTIEYAAQQPVLNESLSIVDNVIDETHPVMQKFKKYDALLKQMETEVNDQLIEQLSIIQQQIEQLDGFSYRAEAESILTKLGIKDLSQPITSLSGGQKKRVALAKSLLKAPDLLLLDEPTNHLDFESIHWLITFIKQYKKSVLVVTHDRYFLNEVMNRIVELRNGKLYLYKGNYNDYITHKAELEIIESKQEQKEKQLYKQELDWMRKGAKARTTKQQARIDRFSNIEDKVKQHQTKETMEINLAHKRLGKQVFEFESIGMQFEDKILFKDFSTIVQTSDRIGIVGQNGTGKSTLLNIIANVMKPTYGEMITGQTVKIGYYKQEDVKLNQDLRVIDFLREKAEAATTSTGEKISVTQLLERFLFPSSMHGTYIHRLSGGERKRLYLLSILIEGPNVLLLDEPTNDLDTETLTILEDYLENFSGAVITVSHDRYFLNKVVDTYWFVNHQHIDKVLGDFNDYLSFKQIADEQKKQEALVQEKAMPEQAKQSTRVSYKDKRRFEFLSEAIETLETKLEAIDQSIAAETTNYDKLNQLTNERQALEEEYEAYYGEWDELSERME</sequence>
<keyword evidence="4" id="KW-0175">Coiled coil</keyword>
<dbReference type="Gene3D" id="3.40.50.300">
    <property type="entry name" value="P-loop containing nucleotide triphosphate hydrolases"/>
    <property type="match status" value="2"/>
</dbReference>
<dbReference type="SUPFAM" id="SSF52540">
    <property type="entry name" value="P-loop containing nucleoside triphosphate hydrolases"/>
    <property type="match status" value="2"/>
</dbReference>
<evidence type="ECO:0000256" key="1">
    <source>
        <dbReference type="ARBA" id="ARBA00022737"/>
    </source>
</evidence>
<dbReference type="SMART" id="SM00382">
    <property type="entry name" value="AAA"/>
    <property type="match status" value="2"/>
</dbReference>
<proteinExistence type="predicted"/>
<feature type="domain" description="ABC transporter" evidence="5">
    <location>
        <begin position="4"/>
        <end position="253"/>
    </location>
</feature>
<organism evidence="6 7">
    <name type="scientific">Macrococcoides goetzii</name>
    <dbReference type="NCBI Taxonomy" id="1891097"/>
    <lineage>
        <taxon>Bacteria</taxon>
        <taxon>Bacillati</taxon>
        <taxon>Bacillota</taxon>
        <taxon>Bacilli</taxon>
        <taxon>Bacillales</taxon>
        <taxon>Staphylococcaceae</taxon>
        <taxon>Macrococcoides</taxon>
    </lineage>
</organism>
<dbReference type="PANTHER" id="PTHR42855">
    <property type="entry name" value="ABC TRANSPORTER ATP-BINDING SUBUNIT"/>
    <property type="match status" value="1"/>
</dbReference>
<keyword evidence="7" id="KW-1185">Reference proteome</keyword>
<dbReference type="InterPro" id="IPR003593">
    <property type="entry name" value="AAA+_ATPase"/>
</dbReference>
<evidence type="ECO:0000313" key="7">
    <source>
        <dbReference type="Proteomes" id="UP000229523"/>
    </source>
</evidence>
<dbReference type="FunFam" id="3.40.50.300:FF:000309">
    <property type="entry name" value="ABC transporter ATP-binding protein"/>
    <property type="match status" value="1"/>
</dbReference>
<dbReference type="InterPro" id="IPR032781">
    <property type="entry name" value="ABC_tran_Xtn"/>
</dbReference>
<dbReference type="Proteomes" id="UP000229523">
    <property type="component" value="Unassembled WGS sequence"/>
</dbReference>
<dbReference type="InterPro" id="IPR032524">
    <property type="entry name" value="ABC_tran_C"/>
</dbReference>
<dbReference type="PROSITE" id="PS00211">
    <property type="entry name" value="ABC_TRANSPORTER_1"/>
    <property type="match status" value="1"/>
</dbReference>
<dbReference type="GO" id="GO:0016887">
    <property type="term" value="F:ATP hydrolysis activity"/>
    <property type="evidence" value="ECO:0007669"/>
    <property type="project" value="InterPro"/>
</dbReference>
<keyword evidence="2" id="KW-0547">Nucleotide-binding</keyword>
<evidence type="ECO:0000256" key="2">
    <source>
        <dbReference type="ARBA" id="ARBA00022741"/>
    </source>
</evidence>
<dbReference type="InterPro" id="IPR037118">
    <property type="entry name" value="Val-tRNA_synth_C_sf"/>
</dbReference>
<dbReference type="GO" id="GO:0003677">
    <property type="term" value="F:DNA binding"/>
    <property type="evidence" value="ECO:0007669"/>
    <property type="project" value="InterPro"/>
</dbReference>
<accession>A0A395GA19</accession>
<name>A0A395GA19_9STAP</name>
<evidence type="ECO:0000256" key="3">
    <source>
        <dbReference type="ARBA" id="ARBA00022840"/>
    </source>
</evidence>
<dbReference type="Gene3D" id="1.10.287.380">
    <property type="entry name" value="Valyl-tRNA synthetase, C-terminal domain"/>
    <property type="match status" value="1"/>
</dbReference>
<comment type="caution">
    <text evidence="6">The sequence shown here is derived from an EMBL/GenBank/DDBJ whole genome shotgun (WGS) entry which is preliminary data.</text>
</comment>
<dbReference type="Pfam" id="PF16326">
    <property type="entry name" value="ABC_tran_CTD"/>
    <property type="match status" value="1"/>
</dbReference>
<dbReference type="Pfam" id="PF00005">
    <property type="entry name" value="ABC_tran"/>
    <property type="match status" value="2"/>
</dbReference>
<dbReference type="InterPro" id="IPR051309">
    <property type="entry name" value="ABCF_ATPase"/>
</dbReference>
<dbReference type="PROSITE" id="PS50893">
    <property type="entry name" value="ABC_TRANSPORTER_2"/>
    <property type="match status" value="2"/>
</dbReference>
<feature type="domain" description="ABC transporter" evidence="5">
    <location>
        <begin position="318"/>
        <end position="552"/>
    </location>
</feature>